<accession>A0A1G9R4I6</accession>
<proteinExistence type="predicted"/>
<sequence length="249" mass="27311">MFVRSLTSVRPATFQLAGVLTTYGLFFLSRPLSGQWFGAASPIHVHVIICLFVLLATALFGVWSTVSSYSAVLAGREERLTLFLEWMHRVSTRIGILVCLVVLFVSSFAPQYLPQDVVVVIVIPAILLGFSLGAGGLSRRSFFVEVIFRTAVLYLLYLAGVGTAGIALFLGVSFFVHPATFFVNHRVRPVRPIRRKIEARLSSFLLFGFSLVVAPLAGSFLTHFGVIPEKALTVSLLQLCGQVLAQFPF</sequence>
<feature type="transmembrane region" description="Helical" evidence="1">
    <location>
        <begin position="45"/>
        <end position="66"/>
    </location>
</feature>
<feature type="transmembrane region" description="Helical" evidence="1">
    <location>
        <begin position="86"/>
        <end position="105"/>
    </location>
</feature>
<feature type="transmembrane region" description="Helical" evidence="1">
    <location>
        <begin position="154"/>
        <end position="183"/>
    </location>
</feature>
<evidence type="ECO:0000256" key="1">
    <source>
        <dbReference type="SAM" id="Phobius"/>
    </source>
</evidence>
<evidence type="ECO:0000313" key="3">
    <source>
        <dbReference type="Proteomes" id="UP000198901"/>
    </source>
</evidence>
<keyword evidence="1" id="KW-0472">Membrane</keyword>
<name>A0A1G9R4I6_9BACT</name>
<evidence type="ECO:0000313" key="2">
    <source>
        <dbReference type="EMBL" id="SDM18030.1"/>
    </source>
</evidence>
<organism evidence="2 3">
    <name type="scientific">Siphonobacter aquaeclarae</name>
    <dbReference type="NCBI Taxonomy" id="563176"/>
    <lineage>
        <taxon>Bacteria</taxon>
        <taxon>Pseudomonadati</taxon>
        <taxon>Bacteroidota</taxon>
        <taxon>Cytophagia</taxon>
        <taxon>Cytophagales</taxon>
        <taxon>Cytophagaceae</taxon>
        <taxon>Siphonobacter</taxon>
    </lineage>
</organism>
<gene>
    <name evidence="2" type="ORF">SAMN04488090_2730</name>
</gene>
<dbReference type="EMBL" id="FNGS01000005">
    <property type="protein sequence ID" value="SDM18030.1"/>
    <property type="molecule type" value="Genomic_DNA"/>
</dbReference>
<dbReference type="Proteomes" id="UP000198901">
    <property type="component" value="Unassembled WGS sequence"/>
</dbReference>
<reference evidence="2 3" key="1">
    <citation type="submission" date="2016-10" db="EMBL/GenBank/DDBJ databases">
        <authorList>
            <person name="de Groot N.N."/>
        </authorList>
    </citation>
    <scope>NUCLEOTIDE SEQUENCE [LARGE SCALE GENOMIC DNA]</scope>
    <source>
        <strain evidence="2 3">DSM 21668</strain>
    </source>
</reference>
<keyword evidence="1" id="KW-0812">Transmembrane</keyword>
<dbReference type="AlphaFoldDB" id="A0A1G9R4I6"/>
<keyword evidence="3" id="KW-1185">Reference proteome</keyword>
<dbReference type="RefSeq" id="WP_143011087.1">
    <property type="nucleotide sequence ID" value="NZ_FNGS01000005.1"/>
</dbReference>
<feature type="transmembrane region" description="Helical" evidence="1">
    <location>
        <begin position="12"/>
        <end position="33"/>
    </location>
</feature>
<keyword evidence="1" id="KW-1133">Transmembrane helix</keyword>
<feature type="transmembrane region" description="Helical" evidence="1">
    <location>
        <begin position="204"/>
        <end position="227"/>
    </location>
</feature>
<protein>
    <submittedName>
        <fullName evidence="2">Uncharacterized protein</fullName>
    </submittedName>
</protein>
<feature type="transmembrane region" description="Helical" evidence="1">
    <location>
        <begin position="117"/>
        <end position="134"/>
    </location>
</feature>